<organism evidence="2 3">
    <name type="scientific">Paramarasmius palmivorus</name>
    <dbReference type="NCBI Taxonomy" id="297713"/>
    <lineage>
        <taxon>Eukaryota</taxon>
        <taxon>Fungi</taxon>
        <taxon>Dikarya</taxon>
        <taxon>Basidiomycota</taxon>
        <taxon>Agaricomycotina</taxon>
        <taxon>Agaricomycetes</taxon>
        <taxon>Agaricomycetidae</taxon>
        <taxon>Agaricales</taxon>
        <taxon>Marasmiineae</taxon>
        <taxon>Marasmiaceae</taxon>
        <taxon>Paramarasmius</taxon>
    </lineage>
</organism>
<name>A0AAW0BYN1_9AGAR</name>
<comment type="caution">
    <text evidence="2">The sequence shown here is derived from an EMBL/GenBank/DDBJ whole genome shotgun (WGS) entry which is preliminary data.</text>
</comment>
<keyword evidence="3" id="KW-1185">Reference proteome</keyword>
<sequence length="55" mass="5551">MSPVEGALRRQVGICGDWGSEDGTVIPPLGPEDGTDIPPLGPEDAPAFPTLPPGA</sequence>
<reference evidence="2 3" key="1">
    <citation type="submission" date="2024-01" db="EMBL/GenBank/DDBJ databases">
        <title>A draft genome for a cacao thread blight-causing isolate of Paramarasmius palmivorus.</title>
        <authorList>
            <person name="Baruah I.K."/>
            <person name="Bukari Y."/>
            <person name="Amoako-Attah I."/>
            <person name="Meinhardt L.W."/>
            <person name="Bailey B.A."/>
            <person name="Cohen S.P."/>
        </authorList>
    </citation>
    <scope>NUCLEOTIDE SEQUENCE [LARGE SCALE GENOMIC DNA]</scope>
    <source>
        <strain evidence="2 3">GH-12</strain>
    </source>
</reference>
<gene>
    <name evidence="2" type="ORF">VNI00_014198</name>
</gene>
<dbReference type="EMBL" id="JAYKXP010000077">
    <property type="protein sequence ID" value="KAK7030341.1"/>
    <property type="molecule type" value="Genomic_DNA"/>
</dbReference>
<accession>A0AAW0BYN1</accession>
<protein>
    <submittedName>
        <fullName evidence="2">Uncharacterized protein</fullName>
    </submittedName>
</protein>
<feature type="region of interest" description="Disordered" evidence="1">
    <location>
        <begin position="1"/>
        <end position="55"/>
    </location>
</feature>
<evidence type="ECO:0000313" key="3">
    <source>
        <dbReference type="Proteomes" id="UP001383192"/>
    </source>
</evidence>
<dbReference type="AlphaFoldDB" id="A0AAW0BYN1"/>
<evidence type="ECO:0000313" key="2">
    <source>
        <dbReference type="EMBL" id="KAK7030341.1"/>
    </source>
</evidence>
<proteinExistence type="predicted"/>
<evidence type="ECO:0000256" key="1">
    <source>
        <dbReference type="SAM" id="MobiDB-lite"/>
    </source>
</evidence>
<dbReference type="Proteomes" id="UP001383192">
    <property type="component" value="Unassembled WGS sequence"/>
</dbReference>
<feature type="non-terminal residue" evidence="2">
    <location>
        <position position="55"/>
    </location>
</feature>